<keyword evidence="3" id="KW-1185">Reference proteome</keyword>
<evidence type="ECO:0000256" key="1">
    <source>
        <dbReference type="SAM" id="SignalP"/>
    </source>
</evidence>
<name>A0A811KFK0_9BILA</name>
<comment type="caution">
    <text evidence="2">The sequence shown here is derived from an EMBL/GenBank/DDBJ whole genome shotgun (WGS) entry which is preliminary data.</text>
</comment>
<dbReference type="Proteomes" id="UP000614601">
    <property type="component" value="Unassembled WGS sequence"/>
</dbReference>
<evidence type="ECO:0000313" key="2">
    <source>
        <dbReference type="EMBL" id="CAD5214093.1"/>
    </source>
</evidence>
<protein>
    <submittedName>
        <fullName evidence="2">Uncharacterized protein</fullName>
    </submittedName>
</protein>
<organism evidence="2 3">
    <name type="scientific">Bursaphelenchus okinawaensis</name>
    <dbReference type="NCBI Taxonomy" id="465554"/>
    <lineage>
        <taxon>Eukaryota</taxon>
        <taxon>Metazoa</taxon>
        <taxon>Ecdysozoa</taxon>
        <taxon>Nematoda</taxon>
        <taxon>Chromadorea</taxon>
        <taxon>Rhabditida</taxon>
        <taxon>Tylenchina</taxon>
        <taxon>Tylenchomorpha</taxon>
        <taxon>Aphelenchoidea</taxon>
        <taxon>Aphelenchoididae</taxon>
        <taxon>Bursaphelenchus</taxon>
    </lineage>
</organism>
<reference evidence="2" key="1">
    <citation type="submission" date="2020-09" db="EMBL/GenBank/DDBJ databases">
        <authorList>
            <person name="Kikuchi T."/>
        </authorList>
    </citation>
    <scope>NUCLEOTIDE SEQUENCE</scope>
    <source>
        <strain evidence="2">SH1</strain>
    </source>
</reference>
<feature type="signal peptide" evidence="1">
    <location>
        <begin position="1"/>
        <end position="21"/>
    </location>
</feature>
<evidence type="ECO:0000313" key="3">
    <source>
        <dbReference type="Proteomes" id="UP000614601"/>
    </source>
</evidence>
<accession>A0A811KFK0</accession>
<dbReference type="Proteomes" id="UP000783686">
    <property type="component" value="Unassembled WGS sequence"/>
</dbReference>
<dbReference type="EMBL" id="CAJFDH010000003">
    <property type="protein sequence ID" value="CAD5214093.1"/>
    <property type="molecule type" value="Genomic_DNA"/>
</dbReference>
<sequence length="479" mass="55378">MSGRFKLLLVVLFIGLQTSHGNWFSDLTEEAGDFFKDKYEKAKDVVVDVADSINPSGSSTCPELGGHFVKFITDRDPDPAPEYKSPCQEGEECVIVDVNNFTMFMEGYNDRFRNHDYMNIRSYKNKDGGWDLGPQMKGDIKHRRLDPPYRTMAQHPVVIFGEYKYVCQIFTDHIEFYGMEEPMVVRKNGEYSWRIHITFEKKLTPEEVKGTFVYNGYIFIGKDRVFDIKEMLRDEVLDSVKIKGEDRPGRATKRFNEEKTFNGIDAGKISGDLVKGIEEYCFNRGEGKSCTIDVMGGYITPVDYTGVIFTIKNLVVQARWVKQYCDYLPEYFIRHVHFKQNTVLQFGKVALLETHKKILKWTKQDGLLSKDYIFRRNMLMPVVQPDDPIHTFANKFTTTLPGATTLNFENFTMKPIRAITRNPNYTDNEIVEYAIEEEESTTMDPDYVLYDLTEDPLDAAYGLMVPLASIWLGFMLLWG</sequence>
<dbReference type="EMBL" id="CAJFCW020000003">
    <property type="protein sequence ID" value="CAG9102070.1"/>
    <property type="molecule type" value="Genomic_DNA"/>
</dbReference>
<keyword evidence="1" id="KW-0732">Signal</keyword>
<proteinExistence type="predicted"/>
<gene>
    <name evidence="2" type="ORF">BOKJ2_LOCUS5420</name>
</gene>
<feature type="chain" id="PRO_5035594846" evidence="1">
    <location>
        <begin position="22"/>
        <end position="479"/>
    </location>
</feature>
<dbReference type="AlphaFoldDB" id="A0A811KFK0"/>